<gene>
    <name evidence="1" type="ORF">LCGC14_0355660</name>
</gene>
<proteinExistence type="predicted"/>
<dbReference type="EMBL" id="LAZR01000272">
    <property type="protein sequence ID" value="KKN77829.1"/>
    <property type="molecule type" value="Genomic_DNA"/>
</dbReference>
<sequence>MSNGQLSNVEDGAWDKVRHNFARIKRDLGPTSIPTFGDIALTGLTTDSLIYAASGGVLTSLGAASNGQLPIGSTGATPVLAALTGTANQVTVTNGAGSITLSTPQDIHTGASNFTVAGETITDLTASRLMASDGSKVLSSVSDLTSWIAGTTPVSVADDGDGTVTLDINANGINDTHIDWGSGAGQVNAADVPIALGIGSPTVDQVQEYFDNTGSSGYFTGGVLSDGGSGTLDVSAGEGFIRTTNDDNAPLVSFKFAGTTGLAIADNTTQYVFVNDSGTINLSTDEFIEAADNIMLGVVTDEGGVISHTFNLGVRLEESIGQMGRYIRHVDDVVRNRRKGGLIFGQSGDANRYVTITAGQLEWGRTSYPIPAFDTSGADTFDTYSAGGVEATGVSAWPNTQYDNAGTLTVMTNNRWAVLWWYIEPDGHIVLLYGRAQYVTEGQAEDEEQPASSIPNRLSSASVIASKFIFKKSENIAEKVETAFGTPFTGSGVTAHNNLAALAWTSAGHTGTVSTLAGFDGAGAASEYTESNYLLVDGSRALAGAWNMGSQILTNVNIDTGDINTAVTNTEWDAAFTHVSNDGSDHSFIDQSVLIVASPTFVGMTLSGDLSLGFGDLVSEQNPDTVNAIRLKGTASDVDVVLGASGYFGIWNAADTVQNDNIFSVNSLGNTVIAGDLTVNGSIIGHVIGTDVLAEQTIGIADNNLLEVDDADAADNDFAKFTAAGLEGRSFAETLSDLSGQASAAFDWNGQDLTNGGVLFLTEQAEAEAVIAGKGQFWINTATPNEAYFTDDADTDIRLGNHFVDRGDPSVHDYRETDLTQDGTFYDLDLSSIVPAGAVAVLLRLIVQDGIVDAELELRKNGNTNAINVGRITTIVANIPAVLDAVVACDSNRVVEYKTKNTPFDIIAITVKGWWTYGT</sequence>
<comment type="caution">
    <text evidence="1">The sequence shown here is derived from an EMBL/GenBank/DDBJ whole genome shotgun (WGS) entry which is preliminary data.</text>
</comment>
<protein>
    <submittedName>
        <fullName evidence="1">Uncharacterized protein</fullName>
    </submittedName>
</protein>
<accession>A0A0F9TF02</accession>
<evidence type="ECO:0000313" key="1">
    <source>
        <dbReference type="EMBL" id="KKN77829.1"/>
    </source>
</evidence>
<dbReference type="AlphaFoldDB" id="A0A0F9TF02"/>
<name>A0A0F9TF02_9ZZZZ</name>
<organism evidence="1">
    <name type="scientific">marine sediment metagenome</name>
    <dbReference type="NCBI Taxonomy" id="412755"/>
    <lineage>
        <taxon>unclassified sequences</taxon>
        <taxon>metagenomes</taxon>
        <taxon>ecological metagenomes</taxon>
    </lineage>
</organism>
<reference evidence="1" key="1">
    <citation type="journal article" date="2015" name="Nature">
        <title>Complex archaea that bridge the gap between prokaryotes and eukaryotes.</title>
        <authorList>
            <person name="Spang A."/>
            <person name="Saw J.H."/>
            <person name="Jorgensen S.L."/>
            <person name="Zaremba-Niedzwiedzka K."/>
            <person name="Martijn J."/>
            <person name="Lind A.E."/>
            <person name="van Eijk R."/>
            <person name="Schleper C."/>
            <person name="Guy L."/>
            <person name="Ettema T.J."/>
        </authorList>
    </citation>
    <scope>NUCLEOTIDE SEQUENCE</scope>
</reference>